<name>A0A2U1PDY1_ARTAN</name>
<organism evidence="4 5">
    <name type="scientific">Artemisia annua</name>
    <name type="common">Sweet wormwood</name>
    <dbReference type="NCBI Taxonomy" id="35608"/>
    <lineage>
        <taxon>Eukaryota</taxon>
        <taxon>Viridiplantae</taxon>
        <taxon>Streptophyta</taxon>
        <taxon>Embryophyta</taxon>
        <taxon>Tracheophyta</taxon>
        <taxon>Spermatophyta</taxon>
        <taxon>Magnoliopsida</taxon>
        <taxon>eudicotyledons</taxon>
        <taxon>Gunneridae</taxon>
        <taxon>Pentapetalae</taxon>
        <taxon>asterids</taxon>
        <taxon>campanulids</taxon>
        <taxon>Asterales</taxon>
        <taxon>Asteraceae</taxon>
        <taxon>Asteroideae</taxon>
        <taxon>Anthemideae</taxon>
        <taxon>Artemisiinae</taxon>
        <taxon>Artemisia</taxon>
    </lineage>
</organism>
<feature type="domain" description="Terpene synthase metal-binding" evidence="3">
    <location>
        <begin position="253"/>
        <end position="512"/>
    </location>
</feature>
<dbReference type="InterPro" id="IPR008930">
    <property type="entry name" value="Terpenoid_cyclase/PrenylTrfase"/>
</dbReference>
<feature type="domain" description="Terpene synthase N-terminal" evidence="2">
    <location>
        <begin position="18"/>
        <end position="193"/>
    </location>
</feature>
<evidence type="ECO:0000259" key="3">
    <source>
        <dbReference type="Pfam" id="PF03936"/>
    </source>
</evidence>
<proteinExistence type="predicted"/>
<dbReference type="EMBL" id="PKPP01001284">
    <property type="protein sequence ID" value="PWA83975.1"/>
    <property type="molecule type" value="Genomic_DNA"/>
</dbReference>
<accession>A0A2U1PDY1</accession>
<dbReference type="GO" id="GO:0000287">
    <property type="term" value="F:magnesium ion binding"/>
    <property type="evidence" value="ECO:0007669"/>
    <property type="project" value="InterPro"/>
</dbReference>
<keyword evidence="1" id="KW-0479">Metal-binding</keyword>
<dbReference type="CDD" id="cd00684">
    <property type="entry name" value="Terpene_cyclase_plant_C1"/>
    <property type="match status" value="1"/>
</dbReference>
<dbReference type="Pfam" id="PF01397">
    <property type="entry name" value="Terpene_synth"/>
    <property type="match status" value="1"/>
</dbReference>
<dbReference type="InterPro" id="IPR008949">
    <property type="entry name" value="Isoprenoid_synthase_dom_sf"/>
</dbReference>
<evidence type="ECO:0000313" key="4">
    <source>
        <dbReference type="EMBL" id="PWA83975.1"/>
    </source>
</evidence>
<dbReference type="AlphaFoldDB" id="A0A2U1PDY1"/>
<dbReference type="Gene3D" id="1.50.10.130">
    <property type="entry name" value="Terpene synthase, N-terminal domain"/>
    <property type="match status" value="1"/>
</dbReference>
<dbReference type="InterPro" id="IPR005630">
    <property type="entry name" value="Terpene_synthase_metal-bd"/>
</dbReference>
<dbReference type="Gene3D" id="1.10.600.10">
    <property type="entry name" value="Farnesyl Diphosphate Synthase"/>
    <property type="match status" value="2"/>
</dbReference>
<keyword evidence="5" id="KW-1185">Reference proteome</keyword>
<dbReference type="OrthoDB" id="1877784at2759"/>
<dbReference type="InterPro" id="IPR036965">
    <property type="entry name" value="Terpene_synth_N_sf"/>
</dbReference>
<dbReference type="GO" id="GO:0016102">
    <property type="term" value="P:diterpenoid biosynthetic process"/>
    <property type="evidence" value="ECO:0007669"/>
    <property type="project" value="InterPro"/>
</dbReference>
<protein>
    <submittedName>
        <fullName evidence="4">Alpha-isocomene synthase</fullName>
    </submittedName>
</protein>
<dbReference type="SUPFAM" id="SSF48576">
    <property type="entry name" value="Terpenoid synthases"/>
    <property type="match status" value="1"/>
</dbReference>
<dbReference type="PANTHER" id="PTHR31225">
    <property type="entry name" value="OS04G0344100 PROTEIN-RELATED"/>
    <property type="match status" value="1"/>
</dbReference>
<evidence type="ECO:0000259" key="2">
    <source>
        <dbReference type="Pfam" id="PF01397"/>
    </source>
</evidence>
<dbReference type="InterPro" id="IPR001906">
    <property type="entry name" value="Terpene_synth_N"/>
</dbReference>
<dbReference type="STRING" id="35608.A0A2U1PDY1"/>
<dbReference type="FunFam" id="1.50.10.130:FF:000001">
    <property type="entry name" value="Isoprene synthase, chloroplastic"/>
    <property type="match status" value="1"/>
</dbReference>
<dbReference type="GO" id="GO:0010333">
    <property type="term" value="F:terpene synthase activity"/>
    <property type="evidence" value="ECO:0007669"/>
    <property type="project" value="InterPro"/>
</dbReference>
<reference evidence="4 5" key="1">
    <citation type="journal article" date="2018" name="Mol. Plant">
        <title>The genome of Artemisia annua provides insight into the evolution of Asteraceae family and artemisinin biosynthesis.</title>
        <authorList>
            <person name="Shen Q."/>
            <person name="Zhang L."/>
            <person name="Liao Z."/>
            <person name="Wang S."/>
            <person name="Yan T."/>
            <person name="Shi P."/>
            <person name="Liu M."/>
            <person name="Fu X."/>
            <person name="Pan Q."/>
            <person name="Wang Y."/>
            <person name="Lv Z."/>
            <person name="Lu X."/>
            <person name="Zhang F."/>
            <person name="Jiang W."/>
            <person name="Ma Y."/>
            <person name="Chen M."/>
            <person name="Hao X."/>
            <person name="Li L."/>
            <person name="Tang Y."/>
            <person name="Lv G."/>
            <person name="Zhou Y."/>
            <person name="Sun X."/>
            <person name="Brodelius P.E."/>
            <person name="Rose J.K.C."/>
            <person name="Tang K."/>
        </authorList>
    </citation>
    <scope>NUCLEOTIDE SEQUENCE [LARGE SCALE GENOMIC DNA]</scope>
    <source>
        <strain evidence="5">cv. Huhao1</strain>
        <tissue evidence="4">Leaf</tissue>
    </source>
</reference>
<dbReference type="InterPro" id="IPR050148">
    <property type="entry name" value="Terpene_synthase-like"/>
</dbReference>
<dbReference type="InterPro" id="IPR044814">
    <property type="entry name" value="Terpene_cyclase_plant_C1"/>
</dbReference>
<evidence type="ECO:0000313" key="5">
    <source>
        <dbReference type="Proteomes" id="UP000245207"/>
    </source>
</evidence>
<dbReference type="SUPFAM" id="SSF48239">
    <property type="entry name" value="Terpenoid cyclases/Protein prenyltransferases"/>
    <property type="match status" value="1"/>
</dbReference>
<comment type="caution">
    <text evidence="4">The sequence shown here is derived from an EMBL/GenBank/DDBJ whole genome shotgun (WGS) entry which is preliminary data.</text>
</comment>
<dbReference type="PANTHER" id="PTHR31225:SF235">
    <property type="entry name" value="TERPENOID CYCLASES_PROTEIN PRENYLTRANSFERASE ALPHA-ALPHA TOROID-RELATED"/>
    <property type="match status" value="1"/>
</dbReference>
<dbReference type="Proteomes" id="UP000245207">
    <property type="component" value="Unassembled WGS sequence"/>
</dbReference>
<evidence type="ECO:0000256" key="1">
    <source>
        <dbReference type="ARBA" id="ARBA00022723"/>
    </source>
</evidence>
<sequence length="570" mass="66606">MSVQENVIRPTANFPPSVWGDQFLTYDEREDQAGLEKVVEDLKDKLRQEILGTLNVPTQHTNLLRLIDSIQRLGIAYHFEEEVDRTLHHFYDTYGDNWTGGATSIWFRVMRQQGFFVSSDVFKSYKDKNGAFKEPLENDVAGLLELYEATYLRVPGEVILDDALAFTKARLDDISNDPLWRNSIVSTQIIEALKQPMHKRVPRLEALRYIAFYQQQASCNESLLKLAKLDFNLLQSLHKKELSQVYKWWKGFEVPTNLAYARNRMVECYFWSLSVFFEPKYSQSRMFLAKVISVATILDDTYDAYGIYEELEIFTAALHRYTMRTCHPLVSFQFRRLPIKKLFRWSVTCLDALPEKYKLVYRMLLSLYEDMEKILTKMGKAHHLNYIREAMMEYIGCYLKEAKWANEEYIPTMEEHKEVTTVSSGYKFTLIASFAAMGDVITDETFKWALTMPPLAKACCVLCRVMDDIVTHKEEQERKHVASGIQCYMKEFDVTEQHVYNVFNTKVEHAWVEMNEESLKCKDVKLPIIMRVINLARAMDVLYKNKDHYTHVGPELINHIKSLVVDPIMA</sequence>
<gene>
    <name evidence="4" type="ORF">CTI12_AA070800</name>
</gene>
<dbReference type="Pfam" id="PF03936">
    <property type="entry name" value="Terpene_synth_C"/>
    <property type="match status" value="1"/>
</dbReference>